<keyword evidence="1" id="KW-0539">Nucleus</keyword>
<dbReference type="Pfam" id="PF11951">
    <property type="entry name" value="Fungal_trans_2"/>
    <property type="match status" value="1"/>
</dbReference>
<dbReference type="Gene3D" id="3.40.50.720">
    <property type="entry name" value="NAD(P)-binding Rossmann-like Domain"/>
    <property type="match status" value="1"/>
</dbReference>
<evidence type="ECO:0000313" key="3">
    <source>
        <dbReference type="Proteomes" id="UP000295703"/>
    </source>
</evidence>
<reference evidence="2 3" key="1">
    <citation type="submission" date="2018-12" db="EMBL/GenBank/DDBJ databases">
        <title>Genome sequence and assembly of Colletotrichum trifolii.</title>
        <authorList>
            <person name="Gan P."/>
            <person name="Shirasu K."/>
        </authorList>
    </citation>
    <scope>NUCLEOTIDE SEQUENCE [LARGE SCALE GENOMIC DNA]</scope>
    <source>
        <strain evidence="2 3">543-2</strain>
    </source>
</reference>
<accession>A0A4R8RKX7</accession>
<keyword evidence="3" id="KW-1185">Reference proteome</keyword>
<dbReference type="SUPFAM" id="SSF51735">
    <property type="entry name" value="NAD(P)-binding Rossmann-fold domains"/>
    <property type="match status" value="1"/>
</dbReference>
<dbReference type="Proteomes" id="UP000295703">
    <property type="component" value="Unassembled WGS sequence"/>
</dbReference>
<dbReference type="PANTHER" id="PTHR45458">
    <property type="entry name" value="SHORT-CHAIN DEHYDROGENASE/REDUCTASE SDR"/>
    <property type="match status" value="1"/>
</dbReference>
<dbReference type="AlphaFoldDB" id="A0A4R8RKX7"/>
<evidence type="ECO:0000256" key="1">
    <source>
        <dbReference type="ARBA" id="ARBA00023242"/>
    </source>
</evidence>
<dbReference type="PANTHER" id="PTHR45458:SF3">
    <property type="entry name" value="CHAIN DEHYDROGENASE (ATSC), PUTATIVE-RELATED"/>
    <property type="match status" value="1"/>
</dbReference>
<dbReference type="EMBL" id="RYZW01000017">
    <property type="protein sequence ID" value="TDZ67295.1"/>
    <property type="molecule type" value="Genomic_DNA"/>
</dbReference>
<dbReference type="GO" id="GO:0016616">
    <property type="term" value="F:oxidoreductase activity, acting on the CH-OH group of donors, NAD or NADP as acceptor"/>
    <property type="evidence" value="ECO:0007669"/>
    <property type="project" value="TreeGrafter"/>
</dbReference>
<protein>
    <submittedName>
        <fullName evidence="2">Putative oxidoreductase</fullName>
    </submittedName>
</protein>
<dbReference type="InterPro" id="IPR002347">
    <property type="entry name" value="SDR_fam"/>
</dbReference>
<organism evidence="2 3">
    <name type="scientific">Colletotrichum trifolii</name>
    <dbReference type="NCBI Taxonomy" id="5466"/>
    <lineage>
        <taxon>Eukaryota</taxon>
        <taxon>Fungi</taxon>
        <taxon>Dikarya</taxon>
        <taxon>Ascomycota</taxon>
        <taxon>Pezizomycotina</taxon>
        <taxon>Sordariomycetes</taxon>
        <taxon>Hypocreomycetidae</taxon>
        <taxon>Glomerellales</taxon>
        <taxon>Glomerellaceae</taxon>
        <taxon>Colletotrichum</taxon>
        <taxon>Colletotrichum orbiculare species complex</taxon>
    </lineage>
</organism>
<name>A0A4R8RKX7_COLTR</name>
<evidence type="ECO:0000313" key="2">
    <source>
        <dbReference type="EMBL" id="TDZ67295.1"/>
    </source>
</evidence>
<dbReference type="InterPro" id="IPR021858">
    <property type="entry name" value="Fun_TF"/>
</dbReference>
<dbReference type="PRINTS" id="PR00081">
    <property type="entry name" value="GDHRDH"/>
</dbReference>
<dbReference type="InterPro" id="IPR036291">
    <property type="entry name" value="NAD(P)-bd_dom_sf"/>
</dbReference>
<sequence>MSSIVITGVSKGIGYEFLRQYSENPSNTVIGLVRNKAGTDEKVSEDPDLKTRSNIHILEADVTDYETLKTAAAETAKITNGTLDYLIGNAGLVSTFDAYYPLGDLGSQPEGLTKAARDLFDINVIGNIHLVNIFLPLLLKGQTKKVTIISSGLGDAEVTRQLDVDVQPLYSASKAAVNMIVAKFSAQYKEQGVLFLALSPGLVEVGHFSDATEKEKESLGRLAVKFLQYAPHFRGRITPEQSVTAMRSVIDDASIEKGNGVVQSASKSLTILGHAPVALGNVLVRLALASTTSSATAVLKALLAFSALHRYGVVTQAVELKISAIKALGSASATHCGTIEAMQHVAAGMLLSSFEIHQASCTSGEWTWYLDGVRYIIQAAGLDKLPYDRDLAVLLDWVYYNDVLARFSLRHYHPENLDKSARVLACDLPTSALHTTVFDVRITPSTAPSPMMPLVSLLSEVCDAFSAPIKALATSEHADDHRNFVKVLEWKIRSTKVSEFSQGSADSLLFAELFQLALLVYLNRASENLLKQGPKVKKYIDGAFSIIARMDVCHRMFPLFVFGCEARSDEQRAAILDIASRSEKDVAARSFNHFRLLLQAIWAQDDLCEGELNYWDKLTRVINFQLFTNLKMHVKSLTLAIAALGFFGEASAFCNWNRKTIGDCCYRDNAARVRQGLFTEFPIGDICPEAHLATCGDADCCTWGTGVGRNCTK</sequence>
<gene>
    <name evidence="2" type="ORF">CTRI78_v002968</name>
</gene>
<proteinExistence type="predicted"/>
<dbReference type="Pfam" id="PF00106">
    <property type="entry name" value="adh_short"/>
    <property type="match status" value="1"/>
</dbReference>
<comment type="caution">
    <text evidence="2">The sequence shown here is derived from an EMBL/GenBank/DDBJ whole genome shotgun (WGS) entry which is preliminary data.</text>
</comment>
<dbReference type="InterPro" id="IPR052184">
    <property type="entry name" value="SDR_enzymes"/>
</dbReference>